<comment type="similarity">
    <text evidence="1 8">Belongs to the GreA/GreB family.</text>
</comment>
<name>A0A2M7BS81_9BACT</name>
<keyword evidence="11" id="KW-0251">Elongation factor</keyword>
<keyword evidence="4 8" id="KW-0238">DNA-binding</keyword>
<dbReference type="InterPro" id="IPR023459">
    <property type="entry name" value="Tscrpt_elong_fac_GreA/B_fam"/>
</dbReference>
<dbReference type="AlphaFoldDB" id="A0A2M7BS81"/>
<dbReference type="GO" id="GO:0032784">
    <property type="term" value="P:regulation of DNA-templated transcription elongation"/>
    <property type="evidence" value="ECO:0007669"/>
    <property type="project" value="UniProtKB-UniRule"/>
</dbReference>
<keyword evidence="5 8" id="KW-0804">Transcription</keyword>
<reference evidence="12" key="1">
    <citation type="submission" date="2017-09" db="EMBL/GenBank/DDBJ databases">
        <title>Depth-based differentiation of microbial function through sediment-hosted aquifers and enrichment of novel symbionts in the deep terrestrial subsurface.</title>
        <authorList>
            <person name="Probst A.J."/>
            <person name="Ladd B."/>
            <person name="Jarett J.K."/>
            <person name="Geller-Mcgrath D.E."/>
            <person name="Sieber C.M.K."/>
            <person name="Emerson J.B."/>
            <person name="Anantharaman K."/>
            <person name="Thomas B.C."/>
            <person name="Malmstrom R."/>
            <person name="Stieglmeier M."/>
            <person name="Klingl A."/>
            <person name="Woyke T."/>
            <person name="Ryan C.M."/>
            <person name="Banfield J.F."/>
        </authorList>
    </citation>
    <scope>NUCLEOTIDE SEQUENCE [LARGE SCALE GENOMIC DNA]</scope>
</reference>
<dbReference type="Pfam" id="PF03449">
    <property type="entry name" value="GreA_GreB_N"/>
    <property type="match status" value="1"/>
</dbReference>
<evidence type="ECO:0000313" key="12">
    <source>
        <dbReference type="Proteomes" id="UP000230119"/>
    </source>
</evidence>
<dbReference type="GO" id="GO:0003677">
    <property type="term" value="F:DNA binding"/>
    <property type="evidence" value="ECO:0007669"/>
    <property type="project" value="UniProtKB-UniRule"/>
</dbReference>
<dbReference type="Gene3D" id="1.10.287.180">
    <property type="entry name" value="Transcription elongation factor, GreA/GreB, N-terminal domain"/>
    <property type="match status" value="1"/>
</dbReference>
<evidence type="ECO:0000313" key="11">
    <source>
        <dbReference type="EMBL" id="PIV08348.1"/>
    </source>
</evidence>
<accession>A0A2M7BS81</accession>
<dbReference type="FunFam" id="1.10.287.180:FF:000001">
    <property type="entry name" value="Transcription elongation factor GreA"/>
    <property type="match status" value="1"/>
</dbReference>
<gene>
    <name evidence="8" type="primary">greA</name>
    <name evidence="11" type="ORF">COS52_03175</name>
</gene>
<dbReference type="InterPro" id="IPR036953">
    <property type="entry name" value="GreA/GreB_C_sf"/>
</dbReference>
<dbReference type="GO" id="GO:0003746">
    <property type="term" value="F:translation elongation factor activity"/>
    <property type="evidence" value="ECO:0007669"/>
    <property type="project" value="UniProtKB-KW"/>
</dbReference>
<evidence type="ECO:0000259" key="9">
    <source>
        <dbReference type="Pfam" id="PF01272"/>
    </source>
</evidence>
<keyword evidence="3 8" id="KW-0805">Transcription regulation</keyword>
<dbReference type="InterPro" id="IPR036805">
    <property type="entry name" value="Tscrpt_elong_fac_GreA/B_N_sf"/>
</dbReference>
<evidence type="ECO:0000256" key="5">
    <source>
        <dbReference type="ARBA" id="ARBA00023163"/>
    </source>
</evidence>
<protein>
    <recommendedName>
        <fullName evidence="2 8">Transcription elongation factor GreA</fullName>
    </recommendedName>
    <alternativeName>
        <fullName evidence="7 8">Transcript cleavage factor GreA</fullName>
    </alternativeName>
</protein>
<dbReference type="Pfam" id="PF01272">
    <property type="entry name" value="GreA_GreB"/>
    <property type="match status" value="1"/>
</dbReference>
<dbReference type="GO" id="GO:0006354">
    <property type="term" value="P:DNA-templated transcription elongation"/>
    <property type="evidence" value="ECO:0007669"/>
    <property type="project" value="TreeGrafter"/>
</dbReference>
<evidence type="ECO:0000256" key="7">
    <source>
        <dbReference type="ARBA" id="ARBA00030776"/>
    </source>
</evidence>
<dbReference type="InterPro" id="IPR001437">
    <property type="entry name" value="Tscrpt_elong_fac_GreA/B_C"/>
</dbReference>
<organism evidence="11 12">
    <name type="scientific">Candidatus Roizmanbacteria bacterium CG03_land_8_20_14_0_80_39_12</name>
    <dbReference type="NCBI Taxonomy" id="1974847"/>
    <lineage>
        <taxon>Bacteria</taxon>
        <taxon>Candidatus Roizmaniibacteriota</taxon>
    </lineage>
</organism>
<evidence type="ECO:0000256" key="2">
    <source>
        <dbReference type="ARBA" id="ARBA00013729"/>
    </source>
</evidence>
<dbReference type="SUPFAM" id="SSF46557">
    <property type="entry name" value="GreA transcript cleavage protein, N-terminal domain"/>
    <property type="match status" value="1"/>
</dbReference>
<dbReference type="InterPro" id="IPR028624">
    <property type="entry name" value="Tscrpt_elong_fac_GreA/B"/>
</dbReference>
<dbReference type="SUPFAM" id="SSF54534">
    <property type="entry name" value="FKBP-like"/>
    <property type="match status" value="1"/>
</dbReference>
<feature type="domain" description="Transcription elongation factor GreA/GreB N-terminal" evidence="10">
    <location>
        <begin position="5"/>
        <end position="74"/>
    </location>
</feature>
<evidence type="ECO:0000259" key="10">
    <source>
        <dbReference type="Pfam" id="PF03449"/>
    </source>
</evidence>
<dbReference type="GO" id="GO:0070063">
    <property type="term" value="F:RNA polymerase binding"/>
    <property type="evidence" value="ECO:0007669"/>
    <property type="project" value="InterPro"/>
</dbReference>
<dbReference type="PANTHER" id="PTHR30437:SF4">
    <property type="entry name" value="TRANSCRIPTION ELONGATION FACTOR GREA"/>
    <property type="match status" value="1"/>
</dbReference>
<keyword evidence="11" id="KW-0648">Protein biosynthesis</keyword>
<sequence>MIKKILLTPEGLKEKEDEKNELKVQRGEAVKELVTARNMGDLSENGAYKAARFRLSGIDRRLRYIENVLRRVTITSKRTDGRVGIGTEVFVNDGVKDMTLTIVDSHESDFMRGKISLYSPIGKELMGRKVGENVEVTTVNGKVGYTVVSVN</sequence>
<dbReference type="EMBL" id="PEVA01000140">
    <property type="protein sequence ID" value="PIV08348.1"/>
    <property type="molecule type" value="Genomic_DNA"/>
</dbReference>
<comment type="function">
    <text evidence="6 8">Necessary for efficient RNA polymerase transcription elongation past template-encoded arresting sites. The arresting sites in DNA have the property of trapping a certain fraction of elongating RNA polymerases that pass through, resulting in locked ternary complexes. Cleavage of the nascent transcript by cleavage factors such as GreA or GreB allows the resumption of elongation from the new 3'terminus. GreA releases sequences of 2 to 3 nucleotides.</text>
</comment>
<dbReference type="PANTHER" id="PTHR30437">
    <property type="entry name" value="TRANSCRIPTION ELONGATION FACTOR GREA"/>
    <property type="match status" value="1"/>
</dbReference>
<evidence type="ECO:0000256" key="1">
    <source>
        <dbReference type="ARBA" id="ARBA00008213"/>
    </source>
</evidence>
<dbReference type="HAMAP" id="MF_00105">
    <property type="entry name" value="GreA_GreB"/>
    <property type="match status" value="1"/>
</dbReference>
<feature type="domain" description="Transcription elongation factor GreA/GreB C-terminal" evidence="9">
    <location>
        <begin position="79"/>
        <end position="151"/>
    </location>
</feature>
<dbReference type="PIRSF" id="PIRSF006092">
    <property type="entry name" value="GreA_GreB"/>
    <property type="match status" value="1"/>
</dbReference>
<dbReference type="InterPro" id="IPR022691">
    <property type="entry name" value="Tscrpt_elong_fac_GreA/B_N"/>
</dbReference>
<proteinExistence type="inferred from homology"/>
<comment type="caution">
    <text evidence="11">The sequence shown here is derived from an EMBL/GenBank/DDBJ whole genome shotgun (WGS) entry which is preliminary data.</text>
</comment>
<dbReference type="Gene3D" id="3.10.50.30">
    <property type="entry name" value="Transcription elongation factor, GreA/GreB, C-terminal domain"/>
    <property type="match status" value="1"/>
</dbReference>
<evidence type="ECO:0000256" key="6">
    <source>
        <dbReference type="ARBA" id="ARBA00024916"/>
    </source>
</evidence>
<evidence type="ECO:0000256" key="4">
    <source>
        <dbReference type="ARBA" id="ARBA00023125"/>
    </source>
</evidence>
<evidence type="ECO:0000256" key="8">
    <source>
        <dbReference type="HAMAP-Rule" id="MF_00105"/>
    </source>
</evidence>
<evidence type="ECO:0000256" key="3">
    <source>
        <dbReference type="ARBA" id="ARBA00023015"/>
    </source>
</evidence>
<dbReference type="Proteomes" id="UP000230119">
    <property type="component" value="Unassembled WGS sequence"/>
</dbReference>